<dbReference type="SUPFAM" id="SSF48498">
    <property type="entry name" value="Tetracyclin repressor-like, C-terminal domain"/>
    <property type="match status" value="1"/>
</dbReference>
<comment type="caution">
    <text evidence="6">The sequence shown here is derived from an EMBL/GenBank/DDBJ whole genome shotgun (WGS) entry which is preliminary data.</text>
</comment>
<dbReference type="EMBL" id="JBHSON010000106">
    <property type="protein sequence ID" value="MFC5753190.1"/>
    <property type="molecule type" value="Genomic_DNA"/>
</dbReference>
<dbReference type="Pfam" id="PF00440">
    <property type="entry name" value="TetR_N"/>
    <property type="match status" value="1"/>
</dbReference>
<dbReference type="PRINTS" id="PR00455">
    <property type="entry name" value="HTHTETR"/>
</dbReference>
<evidence type="ECO:0000256" key="1">
    <source>
        <dbReference type="ARBA" id="ARBA00023015"/>
    </source>
</evidence>
<evidence type="ECO:0000256" key="2">
    <source>
        <dbReference type="ARBA" id="ARBA00023125"/>
    </source>
</evidence>
<dbReference type="InterPro" id="IPR001647">
    <property type="entry name" value="HTH_TetR"/>
</dbReference>
<organism evidence="6 7">
    <name type="scientific">Actinomadura rugatobispora</name>
    <dbReference type="NCBI Taxonomy" id="1994"/>
    <lineage>
        <taxon>Bacteria</taxon>
        <taxon>Bacillati</taxon>
        <taxon>Actinomycetota</taxon>
        <taxon>Actinomycetes</taxon>
        <taxon>Streptosporangiales</taxon>
        <taxon>Thermomonosporaceae</taxon>
        <taxon>Actinomadura</taxon>
    </lineage>
</organism>
<evidence type="ECO:0000259" key="5">
    <source>
        <dbReference type="PROSITE" id="PS50977"/>
    </source>
</evidence>
<dbReference type="PANTHER" id="PTHR30055">
    <property type="entry name" value="HTH-TYPE TRANSCRIPTIONAL REGULATOR RUTR"/>
    <property type="match status" value="1"/>
</dbReference>
<reference evidence="7" key="1">
    <citation type="journal article" date="2019" name="Int. J. Syst. Evol. Microbiol.">
        <title>The Global Catalogue of Microorganisms (GCM) 10K type strain sequencing project: providing services to taxonomists for standard genome sequencing and annotation.</title>
        <authorList>
            <consortium name="The Broad Institute Genomics Platform"/>
            <consortium name="The Broad Institute Genome Sequencing Center for Infectious Disease"/>
            <person name="Wu L."/>
            <person name="Ma J."/>
        </authorList>
    </citation>
    <scope>NUCLEOTIDE SEQUENCE [LARGE SCALE GENOMIC DNA]</scope>
    <source>
        <strain evidence="7">KCTC 42087</strain>
    </source>
</reference>
<dbReference type="Gene3D" id="1.10.357.10">
    <property type="entry name" value="Tetracycline Repressor, domain 2"/>
    <property type="match status" value="1"/>
</dbReference>
<dbReference type="InterPro" id="IPR050109">
    <property type="entry name" value="HTH-type_TetR-like_transc_reg"/>
</dbReference>
<dbReference type="PANTHER" id="PTHR30055:SF148">
    <property type="entry name" value="TETR-FAMILY TRANSCRIPTIONAL REGULATOR"/>
    <property type="match status" value="1"/>
</dbReference>
<gene>
    <name evidence="6" type="ORF">ACFPZN_46890</name>
</gene>
<sequence>MRETRQASGAVRPGGRTARTRAAVLDAARDELEDAGYAGLTLERVAERSGVHLATLYRRWRTVEGLVVDLLGEIGKTRVPIPDTGSLEEDLRILALEIARLYQQPRMRALIEGVVAAAVRSPEASDAWATVIAERNRLAARIVERAVERGELPPGTDGIAVISAVGAPIYYRMLVARGAVDDALAESTAVSVHAGALKGAFTRPAGDPPADGTPSTTP</sequence>
<name>A0ABW1AF89_9ACTN</name>
<accession>A0ABW1AF89</accession>
<keyword evidence="1" id="KW-0805">Transcription regulation</keyword>
<dbReference type="Proteomes" id="UP001596074">
    <property type="component" value="Unassembled WGS sequence"/>
</dbReference>
<evidence type="ECO:0000313" key="6">
    <source>
        <dbReference type="EMBL" id="MFC5753190.1"/>
    </source>
</evidence>
<dbReference type="PROSITE" id="PS50977">
    <property type="entry name" value="HTH_TETR_2"/>
    <property type="match status" value="1"/>
</dbReference>
<dbReference type="SUPFAM" id="SSF46689">
    <property type="entry name" value="Homeodomain-like"/>
    <property type="match status" value="1"/>
</dbReference>
<protein>
    <submittedName>
        <fullName evidence="6">TetR/AcrR family transcriptional regulator</fullName>
    </submittedName>
</protein>
<dbReference type="InterPro" id="IPR036271">
    <property type="entry name" value="Tet_transcr_reg_TetR-rel_C_sf"/>
</dbReference>
<evidence type="ECO:0000256" key="3">
    <source>
        <dbReference type="ARBA" id="ARBA00023163"/>
    </source>
</evidence>
<evidence type="ECO:0000256" key="4">
    <source>
        <dbReference type="PROSITE-ProRule" id="PRU00335"/>
    </source>
</evidence>
<proteinExistence type="predicted"/>
<dbReference type="Pfam" id="PF16859">
    <property type="entry name" value="TetR_C_11"/>
    <property type="match status" value="1"/>
</dbReference>
<dbReference type="InterPro" id="IPR011075">
    <property type="entry name" value="TetR_C"/>
</dbReference>
<dbReference type="RefSeq" id="WP_378289958.1">
    <property type="nucleotide sequence ID" value="NZ_JBHSON010000106.1"/>
</dbReference>
<feature type="domain" description="HTH tetR-type" evidence="5">
    <location>
        <begin position="18"/>
        <end position="78"/>
    </location>
</feature>
<keyword evidence="7" id="KW-1185">Reference proteome</keyword>
<keyword evidence="2 4" id="KW-0238">DNA-binding</keyword>
<dbReference type="Gene3D" id="1.10.10.60">
    <property type="entry name" value="Homeodomain-like"/>
    <property type="match status" value="1"/>
</dbReference>
<keyword evidence="3" id="KW-0804">Transcription</keyword>
<dbReference type="InterPro" id="IPR009057">
    <property type="entry name" value="Homeodomain-like_sf"/>
</dbReference>
<feature type="DNA-binding region" description="H-T-H motif" evidence="4">
    <location>
        <begin position="41"/>
        <end position="60"/>
    </location>
</feature>
<evidence type="ECO:0000313" key="7">
    <source>
        <dbReference type="Proteomes" id="UP001596074"/>
    </source>
</evidence>